<comment type="caution">
    <text evidence="1">The sequence shown here is derived from an EMBL/GenBank/DDBJ whole genome shotgun (WGS) entry which is preliminary data.</text>
</comment>
<gene>
    <name evidence="1" type="ORF">PR048_020206</name>
</gene>
<keyword evidence="2" id="KW-1185">Reference proteome</keyword>
<evidence type="ECO:0008006" key="3">
    <source>
        <dbReference type="Google" id="ProtNLM"/>
    </source>
</evidence>
<dbReference type="InterPro" id="IPR052160">
    <property type="entry name" value="Gypsy_RT_Integrase-like"/>
</dbReference>
<sequence length="161" mass="17741">MKPAVLLQSIPTGIDLLGPFPKTTQGNKYVITCSDYGTRWAETRAVPGGMAQEMAQYFVRDCNFYTLHPRVSSERQGSGVQFCGSEGAGLQGTMTSGHRPECNGAVERLHATLNTIMSLYMPSYQNDWGQCFALVTFTCNINKQTSTRFSSFCLFILANLS</sequence>
<dbReference type="EMBL" id="JARBHB010000007">
    <property type="protein sequence ID" value="KAJ8879598.1"/>
    <property type="molecule type" value="Genomic_DNA"/>
</dbReference>
<accession>A0ABQ9H5P8</accession>
<protein>
    <recommendedName>
        <fullName evidence="3">Integrase catalytic domain-containing protein</fullName>
    </recommendedName>
</protein>
<evidence type="ECO:0000313" key="1">
    <source>
        <dbReference type="EMBL" id="KAJ8879598.1"/>
    </source>
</evidence>
<dbReference type="SUPFAM" id="SSF53098">
    <property type="entry name" value="Ribonuclease H-like"/>
    <property type="match status" value="1"/>
</dbReference>
<organism evidence="1 2">
    <name type="scientific">Dryococelus australis</name>
    <dbReference type="NCBI Taxonomy" id="614101"/>
    <lineage>
        <taxon>Eukaryota</taxon>
        <taxon>Metazoa</taxon>
        <taxon>Ecdysozoa</taxon>
        <taxon>Arthropoda</taxon>
        <taxon>Hexapoda</taxon>
        <taxon>Insecta</taxon>
        <taxon>Pterygota</taxon>
        <taxon>Neoptera</taxon>
        <taxon>Polyneoptera</taxon>
        <taxon>Phasmatodea</taxon>
        <taxon>Verophasmatodea</taxon>
        <taxon>Anareolatae</taxon>
        <taxon>Phasmatidae</taxon>
        <taxon>Eurycanthinae</taxon>
        <taxon>Dryococelus</taxon>
    </lineage>
</organism>
<dbReference type="Proteomes" id="UP001159363">
    <property type="component" value="Chromosome 6"/>
</dbReference>
<dbReference type="InterPro" id="IPR036397">
    <property type="entry name" value="RNaseH_sf"/>
</dbReference>
<dbReference type="InterPro" id="IPR012337">
    <property type="entry name" value="RNaseH-like_sf"/>
</dbReference>
<dbReference type="Gene3D" id="3.30.420.10">
    <property type="entry name" value="Ribonuclease H-like superfamily/Ribonuclease H"/>
    <property type="match status" value="1"/>
</dbReference>
<proteinExistence type="predicted"/>
<name>A0ABQ9H5P8_9NEOP</name>
<dbReference type="PANTHER" id="PTHR47266">
    <property type="entry name" value="ENDONUCLEASE-RELATED"/>
    <property type="match status" value="1"/>
</dbReference>
<evidence type="ECO:0000313" key="2">
    <source>
        <dbReference type="Proteomes" id="UP001159363"/>
    </source>
</evidence>
<reference evidence="1 2" key="1">
    <citation type="submission" date="2023-02" db="EMBL/GenBank/DDBJ databases">
        <title>LHISI_Scaffold_Assembly.</title>
        <authorList>
            <person name="Stuart O.P."/>
            <person name="Cleave R."/>
            <person name="Magrath M.J.L."/>
            <person name="Mikheyev A.S."/>
        </authorList>
    </citation>
    <scope>NUCLEOTIDE SEQUENCE [LARGE SCALE GENOMIC DNA]</scope>
    <source>
        <strain evidence="1">Daus_M_001</strain>
        <tissue evidence="1">Leg muscle</tissue>
    </source>
</reference>